<dbReference type="InterPro" id="IPR029479">
    <property type="entry name" value="Nitroreductase"/>
</dbReference>
<dbReference type="PANTHER" id="PTHR43673">
    <property type="entry name" value="NAD(P)H NITROREDUCTASE YDGI-RELATED"/>
    <property type="match status" value="1"/>
</dbReference>
<dbReference type="Proteomes" id="UP000034176">
    <property type="component" value="Unassembled WGS sequence"/>
</dbReference>
<dbReference type="GO" id="GO:0016491">
    <property type="term" value="F:oxidoreductase activity"/>
    <property type="evidence" value="ECO:0007669"/>
    <property type="project" value="UniProtKB-KW"/>
</dbReference>
<comment type="caution">
    <text evidence="4">The sequence shown here is derived from an EMBL/GenBank/DDBJ whole genome shotgun (WGS) entry which is preliminary data.</text>
</comment>
<name>A0A0G0ARY4_9BACT</name>
<dbReference type="InterPro" id="IPR000415">
    <property type="entry name" value="Nitroreductase-like"/>
</dbReference>
<comment type="similarity">
    <text evidence="1">Belongs to the nitroreductase family.</text>
</comment>
<keyword evidence="2" id="KW-0560">Oxidoreductase</keyword>
<reference evidence="4 5" key="1">
    <citation type="journal article" date="2015" name="Nature">
        <title>rRNA introns, odd ribosomes, and small enigmatic genomes across a large radiation of phyla.</title>
        <authorList>
            <person name="Brown C.T."/>
            <person name="Hug L.A."/>
            <person name="Thomas B.C."/>
            <person name="Sharon I."/>
            <person name="Castelle C.J."/>
            <person name="Singh A."/>
            <person name="Wilkins M.J."/>
            <person name="Williams K.H."/>
            <person name="Banfield J.F."/>
        </authorList>
    </citation>
    <scope>NUCLEOTIDE SEQUENCE [LARGE SCALE GENOMIC DNA]</scope>
</reference>
<sequence>MILPAIVNRRSVRSFKKDPVTDEQVKEIIKVGQFAPSAKDNHALEFLVIREQKIKNKLYEVLHQPFIKIAPVLIVPILETEKSVEPVADISVATENMFLQATHLGLGTVWKNIHSDQMERVKEILNIGKNYSVINIIPVGYPRIQPPPHTEKDFDKQKIIWEK</sequence>
<organism evidence="4 5">
    <name type="scientific">Candidatus Gottesmanbacteria bacterium GW2011_GWA1_34_13</name>
    <dbReference type="NCBI Taxonomy" id="1618434"/>
    <lineage>
        <taxon>Bacteria</taxon>
        <taxon>Candidatus Gottesmaniibacteriota</taxon>
    </lineage>
</organism>
<dbReference type="CDD" id="cd02062">
    <property type="entry name" value="Nitro_FMN_reductase"/>
    <property type="match status" value="1"/>
</dbReference>
<dbReference type="STRING" id="1618434.UR52_C0002G0006"/>
<evidence type="ECO:0000259" key="3">
    <source>
        <dbReference type="Pfam" id="PF00881"/>
    </source>
</evidence>
<protein>
    <submittedName>
        <fullName evidence="4">Nitroreductase</fullName>
    </submittedName>
</protein>
<evidence type="ECO:0000313" key="4">
    <source>
        <dbReference type="EMBL" id="KKP59778.1"/>
    </source>
</evidence>
<dbReference type="Gene3D" id="3.40.109.10">
    <property type="entry name" value="NADH Oxidase"/>
    <property type="match status" value="1"/>
</dbReference>
<dbReference type="AlphaFoldDB" id="A0A0G0ARY4"/>
<feature type="domain" description="Nitroreductase" evidence="3">
    <location>
        <begin position="6"/>
        <end position="68"/>
    </location>
</feature>
<evidence type="ECO:0000256" key="1">
    <source>
        <dbReference type="ARBA" id="ARBA00007118"/>
    </source>
</evidence>
<dbReference type="EMBL" id="LBPN01000002">
    <property type="protein sequence ID" value="KKP59778.1"/>
    <property type="molecule type" value="Genomic_DNA"/>
</dbReference>
<evidence type="ECO:0000256" key="2">
    <source>
        <dbReference type="ARBA" id="ARBA00023002"/>
    </source>
</evidence>
<dbReference type="PANTHER" id="PTHR43673:SF10">
    <property type="entry name" value="NADH DEHYDROGENASE_NAD(P)H NITROREDUCTASE XCC3605-RELATED"/>
    <property type="match status" value="1"/>
</dbReference>
<gene>
    <name evidence="4" type="ORF">UR52_C0002G0006</name>
</gene>
<dbReference type="Pfam" id="PF00881">
    <property type="entry name" value="Nitroreductase"/>
    <property type="match status" value="1"/>
</dbReference>
<proteinExistence type="inferred from homology"/>
<accession>A0A0G0ARY4</accession>
<dbReference type="SUPFAM" id="SSF55469">
    <property type="entry name" value="FMN-dependent nitroreductase-like"/>
    <property type="match status" value="1"/>
</dbReference>
<evidence type="ECO:0000313" key="5">
    <source>
        <dbReference type="Proteomes" id="UP000034176"/>
    </source>
</evidence>